<name>A0ACC1N8X0_9HYPO</name>
<proteinExistence type="predicted"/>
<comment type="caution">
    <text evidence="1">The sequence shown here is derived from an EMBL/GenBank/DDBJ whole genome shotgun (WGS) entry which is preliminary data.</text>
</comment>
<accession>A0ACC1N8X0</accession>
<organism evidence="1 2">
    <name type="scientific">Zarea fungicola</name>
    <dbReference type="NCBI Taxonomy" id="93591"/>
    <lineage>
        <taxon>Eukaryota</taxon>
        <taxon>Fungi</taxon>
        <taxon>Dikarya</taxon>
        <taxon>Ascomycota</taxon>
        <taxon>Pezizomycotina</taxon>
        <taxon>Sordariomycetes</taxon>
        <taxon>Hypocreomycetidae</taxon>
        <taxon>Hypocreales</taxon>
        <taxon>Cordycipitaceae</taxon>
        <taxon>Zarea</taxon>
    </lineage>
</organism>
<dbReference type="Proteomes" id="UP001143910">
    <property type="component" value="Unassembled WGS sequence"/>
</dbReference>
<keyword evidence="2" id="KW-1185">Reference proteome</keyword>
<protein>
    <submittedName>
        <fullName evidence="1">Uncharacterized protein</fullName>
    </submittedName>
</protein>
<evidence type="ECO:0000313" key="2">
    <source>
        <dbReference type="Proteomes" id="UP001143910"/>
    </source>
</evidence>
<reference evidence="1" key="1">
    <citation type="submission" date="2022-08" db="EMBL/GenBank/DDBJ databases">
        <title>Genome Sequence of Lecanicillium fungicola.</title>
        <authorList>
            <person name="Buettner E."/>
        </authorList>
    </citation>
    <scope>NUCLEOTIDE SEQUENCE</scope>
    <source>
        <strain evidence="1">Babe33</strain>
    </source>
</reference>
<gene>
    <name evidence="1" type="ORF">NQ176_g5365</name>
</gene>
<dbReference type="EMBL" id="JANJQO010000672">
    <property type="protein sequence ID" value="KAJ2975720.1"/>
    <property type="molecule type" value="Genomic_DNA"/>
</dbReference>
<evidence type="ECO:0000313" key="1">
    <source>
        <dbReference type="EMBL" id="KAJ2975720.1"/>
    </source>
</evidence>
<sequence length="721" mass="79411">MMHVSIIVIAFHVLSFAEAQCPYSNPSSLFGRDEATESTNHGSSRDHMKGFQVDDASGYMTSEVGGPFGDQESLRAGDRGPTLLEDFIFRQKLTSFDHERVPERAVHARGAGAYGTFTSYGNYSNITAASFLGEEGKKTPMFVRFSTVLGSRGSADTARDIHGFATRFYTDEGNFDIVGNNAPVFFIQDAIQFPDLVHALKPESKNEMPQASTAHNTAWDFFSQQTTALHAVFWALSGHGVPRSFRHMDGFGVHTYRLVTDKGDSKLIKWHWRSKQGLASLYQEESQHISGKGADFHRQDLYDAIEAGYYPEWELAVQVVDEEDVQAFGFDLLDPTKLLPEESVPLQTLGVMRLDANPVNYFAETEQAMFQPGHIVRGIDFTDDPLLQGRIFSYLDTQINRHGNPNFEQLPINRPIARVHNNNRDGAGQAFIFQNAAPYSPNTINNGFPKQANQEAGRGFFSAPFRKVLGRLSRQRSKSFSDHWSQPRLFYNSLSRTEQQMLIEVLRFELSVLAPAIQKNALGQLNKISHDIARRVGAAVNLDAPAADDTYYHDNKTVHMSTYGVKLPTIAAMRVGVLVSSASNSSIAQGAAVKSALKNAKIFVSTVGERTVPGVDKALSAVDATVFDAIIIADGTSALFDTSTKSTFYPPGRPAQIVTDSFHWGKPIGFLGKASGAIYGTAVKTGPGIYEGDDIDAIVKDIKEGLAMFKFIDRIALDDDN</sequence>